<comment type="caution">
    <text evidence="2">The sequence shown here is derived from an EMBL/GenBank/DDBJ whole genome shotgun (WGS) entry which is preliminary data.</text>
</comment>
<evidence type="ECO:0000313" key="2">
    <source>
        <dbReference type="EMBL" id="NMN98690.1"/>
    </source>
</evidence>
<name>A0A848KQY9_9NOCA</name>
<proteinExistence type="predicted"/>
<dbReference type="EMBL" id="VCQU01000012">
    <property type="protein sequence ID" value="NMN98690.1"/>
    <property type="molecule type" value="Genomic_DNA"/>
</dbReference>
<dbReference type="AlphaFoldDB" id="A0A848KQY9"/>
<keyword evidence="3" id="KW-1185">Reference proteome</keyword>
<feature type="signal peptide" evidence="1">
    <location>
        <begin position="1"/>
        <end position="21"/>
    </location>
</feature>
<dbReference type="Proteomes" id="UP000535543">
    <property type="component" value="Unassembled WGS sequence"/>
</dbReference>
<dbReference type="InterPro" id="IPR049457">
    <property type="entry name" value="Emfourin"/>
</dbReference>
<evidence type="ECO:0000256" key="1">
    <source>
        <dbReference type="SAM" id="SignalP"/>
    </source>
</evidence>
<evidence type="ECO:0000313" key="3">
    <source>
        <dbReference type="Proteomes" id="UP000535543"/>
    </source>
</evidence>
<feature type="chain" id="PRO_5032303637" description="Lipoprotein" evidence="1">
    <location>
        <begin position="22"/>
        <end position="126"/>
    </location>
</feature>
<keyword evidence="1" id="KW-0732">Signal</keyword>
<accession>A0A848KQY9</accession>
<sequence length="126" mass="13433">MARFVLFVASLALLGACTIHGSATPANPHAAAVTVLKTGGVAGVHKAVTDVELDADTRTQLLDLVSSREFTDLNYDVPGPCCDGFEYTVTVDYDSGNQKVVTAYDLRNDTPQVLKQVVALVKPILR</sequence>
<reference evidence="2 3" key="1">
    <citation type="submission" date="2019-05" db="EMBL/GenBank/DDBJ databases">
        <authorList>
            <person name="Lee S.D."/>
        </authorList>
    </citation>
    <scope>NUCLEOTIDE SEQUENCE [LARGE SCALE GENOMIC DNA]</scope>
    <source>
        <strain evidence="2 3">YC2-7</strain>
    </source>
</reference>
<reference evidence="2 3" key="2">
    <citation type="submission" date="2020-06" db="EMBL/GenBank/DDBJ databases">
        <title>Antribacter stalactiti gen. nov., sp. nov., a new member of the family Nacardiaceae isolated from a cave.</title>
        <authorList>
            <person name="Kim I.S."/>
        </authorList>
    </citation>
    <scope>NUCLEOTIDE SEQUENCE [LARGE SCALE GENOMIC DNA]</scope>
    <source>
        <strain evidence="2 3">YC2-7</strain>
    </source>
</reference>
<dbReference type="Pfam" id="PF20242">
    <property type="entry name" value="Emfourin"/>
    <property type="match status" value="1"/>
</dbReference>
<organism evidence="2 3">
    <name type="scientific">Antrihabitans stalactiti</name>
    <dbReference type="NCBI Taxonomy" id="2584121"/>
    <lineage>
        <taxon>Bacteria</taxon>
        <taxon>Bacillati</taxon>
        <taxon>Actinomycetota</taxon>
        <taxon>Actinomycetes</taxon>
        <taxon>Mycobacteriales</taxon>
        <taxon>Nocardiaceae</taxon>
        <taxon>Antrihabitans</taxon>
    </lineage>
</organism>
<gene>
    <name evidence="2" type="ORF">FGL95_27025</name>
</gene>
<dbReference type="PROSITE" id="PS51257">
    <property type="entry name" value="PROKAR_LIPOPROTEIN"/>
    <property type="match status" value="1"/>
</dbReference>
<evidence type="ECO:0008006" key="4">
    <source>
        <dbReference type="Google" id="ProtNLM"/>
    </source>
</evidence>
<dbReference type="RefSeq" id="WP_169593276.1">
    <property type="nucleotide sequence ID" value="NZ_VCQU01000012.1"/>
</dbReference>
<protein>
    <recommendedName>
        <fullName evidence="4">Lipoprotein</fullName>
    </recommendedName>
</protein>